<organism evidence="1 2">
    <name type="scientific">Caenorhabditis japonica</name>
    <dbReference type="NCBI Taxonomy" id="281687"/>
    <lineage>
        <taxon>Eukaryota</taxon>
        <taxon>Metazoa</taxon>
        <taxon>Ecdysozoa</taxon>
        <taxon>Nematoda</taxon>
        <taxon>Chromadorea</taxon>
        <taxon>Rhabditida</taxon>
        <taxon>Rhabditina</taxon>
        <taxon>Rhabditomorpha</taxon>
        <taxon>Rhabditoidea</taxon>
        <taxon>Rhabditidae</taxon>
        <taxon>Peloderinae</taxon>
        <taxon>Caenorhabditis</taxon>
    </lineage>
</organism>
<dbReference type="AlphaFoldDB" id="A0A8R1IYD4"/>
<evidence type="ECO:0000313" key="2">
    <source>
        <dbReference type="Proteomes" id="UP000005237"/>
    </source>
</evidence>
<accession>A0A8R1IYD4</accession>
<dbReference type="Proteomes" id="UP000005237">
    <property type="component" value="Unassembled WGS sequence"/>
</dbReference>
<dbReference type="EnsemblMetazoa" id="CJA40733.1">
    <property type="protein sequence ID" value="CJA40733.1"/>
    <property type="gene ID" value="WBGene00216581"/>
</dbReference>
<protein>
    <submittedName>
        <fullName evidence="1">Uncharacterized protein</fullName>
    </submittedName>
</protein>
<reference evidence="2" key="1">
    <citation type="submission" date="2010-08" db="EMBL/GenBank/DDBJ databases">
        <authorList>
            <consortium name="Caenorhabditis japonica Sequencing Consortium"/>
            <person name="Wilson R.K."/>
        </authorList>
    </citation>
    <scope>NUCLEOTIDE SEQUENCE [LARGE SCALE GENOMIC DNA]</scope>
    <source>
        <strain evidence="2">DF5081</strain>
    </source>
</reference>
<evidence type="ECO:0000313" key="1">
    <source>
        <dbReference type="EnsemblMetazoa" id="CJA40733.1"/>
    </source>
</evidence>
<keyword evidence="2" id="KW-1185">Reference proteome</keyword>
<proteinExistence type="predicted"/>
<name>A0A8R1IYD4_CAEJA</name>
<sequence>MSVLREFSKDAMLQTFKANIKPLATCAGSTWHQLMPDMQRIKLERHYDSDLKSYCGLTKDSSRFAYGTSYGPKNRRKGNDYHIGSLNVRSISDQSKAKALDLPVVKSGCKLIALQETKRKECKWIMSSGAELISTRRETREGRLVFRIHKD</sequence>
<reference evidence="1" key="2">
    <citation type="submission" date="2022-06" db="UniProtKB">
        <authorList>
            <consortium name="EnsemblMetazoa"/>
        </authorList>
    </citation>
    <scope>IDENTIFICATION</scope>
    <source>
        <strain evidence="1">DF5081</strain>
    </source>
</reference>